<evidence type="ECO:0000259" key="2">
    <source>
        <dbReference type="Pfam" id="PF13229"/>
    </source>
</evidence>
<dbReference type="Pfam" id="PF13229">
    <property type="entry name" value="Beta_helix"/>
    <property type="match status" value="2"/>
</dbReference>
<dbReference type="Gene3D" id="2.160.20.10">
    <property type="entry name" value="Single-stranded right-handed beta-helix, Pectin lyase-like"/>
    <property type="match status" value="2"/>
</dbReference>
<dbReference type="InterPro" id="IPR039448">
    <property type="entry name" value="Beta_helix"/>
</dbReference>
<dbReference type="EMBL" id="CP036281">
    <property type="protein sequence ID" value="QDU79883.1"/>
    <property type="molecule type" value="Genomic_DNA"/>
</dbReference>
<keyword evidence="1" id="KW-0732">Signal</keyword>
<dbReference type="RefSeq" id="WP_144994843.1">
    <property type="nucleotide sequence ID" value="NZ_CP036281.1"/>
</dbReference>
<name>A0A518CKY1_9PLAN</name>
<feature type="domain" description="Right handed beta helix" evidence="2">
    <location>
        <begin position="414"/>
        <end position="545"/>
    </location>
</feature>
<dbReference type="SUPFAM" id="SSF51126">
    <property type="entry name" value="Pectin lyase-like"/>
    <property type="match status" value="1"/>
</dbReference>
<keyword evidence="4" id="KW-1185">Reference proteome</keyword>
<dbReference type="InterPro" id="IPR012334">
    <property type="entry name" value="Pectin_lyas_fold"/>
</dbReference>
<dbReference type="KEGG" id="plon:Pla110_16030"/>
<dbReference type="SMART" id="SM00710">
    <property type="entry name" value="PbH1"/>
    <property type="match status" value="5"/>
</dbReference>
<reference evidence="3 4" key="1">
    <citation type="submission" date="2019-02" db="EMBL/GenBank/DDBJ databases">
        <title>Deep-cultivation of Planctomycetes and their phenomic and genomic characterization uncovers novel biology.</title>
        <authorList>
            <person name="Wiegand S."/>
            <person name="Jogler M."/>
            <person name="Boedeker C."/>
            <person name="Pinto D."/>
            <person name="Vollmers J."/>
            <person name="Rivas-Marin E."/>
            <person name="Kohn T."/>
            <person name="Peeters S.H."/>
            <person name="Heuer A."/>
            <person name="Rast P."/>
            <person name="Oberbeckmann S."/>
            <person name="Bunk B."/>
            <person name="Jeske O."/>
            <person name="Meyerdierks A."/>
            <person name="Storesund J.E."/>
            <person name="Kallscheuer N."/>
            <person name="Luecker S."/>
            <person name="Lage O.M."/>
            <person name="Pohl T."/>
            <person name="Merkel B.J."/>
            <person name="Hornburger P."/>
            <person name="Mueller R.-W."/>
            <person name="Bruemmer F."/>
            <person name="Labrenz M."/>
            <person name="Spormann A.M."/>
            <person name="Op den Camp H."/>
            <person name="Overmann J."/>
            <person name="Amann R."/>
            <person name="Jetten M.S.M."/>
            <person name="Mascher T."/>
            <person name="Medema M.H."/>
            <person name="Devos D.P."/>
            <person name="Kaster A.-K."/>
            <person name="Ovreas L."/>
            <person name="Rohde M."/>
            <person name="Galperin M.Y."/>
            <person name="Jogler C."/>
        </authorList>
    </citation>
    <scope>NUCLEOTIDE SEQUENCE [LARGE SCALE GENOMIC DNA]</scope>
    <source>
        <strain evidence="3 4">Pla110</strain>
    </source>
</reference>
<dbReference type="AlphaFoldDB" id="A0A518CKY1"/>
<proteinExistence type="predicted"/>
<gene>
    <name evidence="3" type="ORF">Pla110_16030</name>
</gene>
<dbReference type="OrthoDB" id="9791852at2"/>
<dbReference type="Proteomes" id="UP000317178">
    <property type="component" value="Chromosome"/>
</dbReference>
<organism evidence="3 4">
    <name type="scientific">Polystyrenella longa</name>
    <dbReference type="NCBI Taxonomy" id="2528007"/>
    <lineage>
        <taxon>Bacteria</taxon>
        <taxon>Pseudomonadati</taxon>
        <taxon>Planctomycetota</taxon>
        <taxon>Planctomycetia</taxon>
        <taxon>Planctomycetales</taxon>
        <taxon>Planctomycetaceae</taxon>
        <taxon>Polystyrenella</taxon>
    </lineage>
</organism>
<dbReference type="PANTHER" id="PTHR36453">
    <property type="entry name" value="SECRETED PROTEIN-RELATED"/>
    <property type="match status" value="1"/>
</dbReference>
<evidence type="ECO:0000313" key="3">
    <source>
        <dbReference type="EMBL" id="QDU79883.1"/>
    </source>
</evidence>
<sequence length="669" mass="75325" precursor="true">MLSLRFWLCLSTFACSSLLSAAPLELHVSPMGNDTQNGSFEAPFATPSAAVKAIEKLKAESNLPAEGVTVTLQEGSYELEAPLEIKDYTTGEHQTILFQGAPGKTVRLLGSRLIPEFRQVTDPDQLKRLDRSAHGNVMVANLKELSLDDLGTVAQAGNRLELFYRHIPMQLARWPNEGFVKIKQVVGDTTFKSHGIPGTKEGWFIYDDDRTDSWANTTDVWLHGYWFWDWSDSFEKVESIDPDSNTIRLSEPYHNYGYRNEQRYYALNILSELDQPGEWYLDRETHQLYFWPMGEIEPGDVMISVLPSLINIENSKHIQFRNLTFEGTRSTLVNIRNSYDCTVDHCRLLNSGSWGVQIRDGKSCEVRHCEIMNLGEGGITLLGGDRQTLSPAKHLAFSNHIHHFGRLYRTYRPGVSVQGVGNHVIHNLIHDGPHNAIQLGGNDHLIEFNEVHHVCYETGDVGAFYMGRDWTARGTVIRHNFFHNISGPGLHGAMSVYLDDAASGIKIQSNLFLRAGRAAFIGGGRDNLVENNIFVDCNPSVHVDSRGIGWMHETVDTTLPERLNAMPYQESPWKERYPQLLTILEDEPGKPKYNFIRKNISVGGHWSHIDDKAELLVTLENNLIDEDPLFQGNPQSDSVTAKDFELKANSPAFNLGFEPIPVDEIGLVK</sequence>
<dbReference type="PANTHER" id="PTHR36453:SF1">
    <property type="entry name" value="RIGHT HANDED BETA HELIX DOMAIN-CONTAINING PROTEIN"/>
    <property type="match status" value="1"/>
</dbReference>
<feature type="domain" description="Right handed beta helix" evidence="2">
    <location>
        <begin position="310"/>
        <end position="389"/>
    </location>
</feature>
<dbReference type="InterPro" id="IPR011050">
    <property type="entry name" value="Pectin_lyase_fold/virulence"/>
</dbReference>
<evidence type="ECO:0000313" key="4">
    <source>
        <dbReference type="Proteomes" id="UP000317178"/>
    </source>
</evidence>
<feature type="signal peptide" evidence="1">
    <location>
        <begin position="1"/>
        <end position="21"/>
    </location>
</feature>
<accession>A0A518CKY1</accession>
<evidence type="ECO:0000256" key="1">
    <source>
        <dbReference type="SAM" id="SignalP"/>
    </source>
</evidence>
<protein>
    <recommendedName>
        <fullName evidence="2">Right handed beta helix domain-containing protein</fullName>
    </recommendedName>
</protein>
<dbReference type="InterPro" id="IPR006626">
    <property type="entry name" value="PbH1"/>
</dbReference>
<feature type="chain" id="PRO_5022040300" description="Right handed beta helix domain-containing protein" evidence="1">
    <location>
        <begin position="22"/>
        <end position="669"/>
    </location>
</feature>